<organism evidence="1 2">
    <name type="scientific">Crotalaria pallida</name>
    <name type="common">Smooth rattlebox</name>
    <name type="synonym">Crotalaria striata</name>
    <dbReference type="NCBI Taxonomy" id="3830"/>
    <lineage>
        <taxon>Eukaryota</taxon>
        <taxon>Viridiplantae</taxon>
        <taxon>Streptophyta</taxon>
        <taxon>Embryophyta</taxon>
        <taxon>Tracheophyta</taxon>
        <taxon>Spermatophyta</taxon>
        <taxon>Magnoliopsida</taxon>
        <taxon>eudicotyledons</taxon>
        <taxon>Gunneridae</taxon>
        <taxon>Pentapetalae</taxon>
        <taxon>rosids</taxon>
        <taxon>fabids</taxon>
        <taxon>Fabales</taxon>
        <taxon>Fabaceae</taxon>
        <taxon>Papilionoideae</taxon>
        <taxon>50 kb inversion clade</taxon>
        <taxon>genistoids sensu lato</taxon>
        <taxon>core genistoids</taxon>
        <taxon>Crotalarieae</taxon>
        <taxon>Crotalaria</taxon>
    </lineage>
</organism>
<sequence length="66" mass="7356">MNDSRFLPLSAFIFVETINTTPIHIFIHSIPQKEIKKIVSLSKVRIGTSIVIAKSQSESKVRCAVS</sequence>
<protein>
    <submittedName>
        <fullName evidence="1">Uncharacterized protein</fullName>
    </submittedName>
</protein>
<evidence type="ECO:0000313" key="2">
    <source>
        <dbReference type="Proteomes" id="UP001372338"/>
    </source>
</evidence>
<comment type="caution">
    <text evidence="1">The sequence shown here is derived from an EMBL/GenBank/DDBJ whole genome shotgun (WGS) entry which is preliminary data.</text>
</comment>
<dbReference type="EMBL" id="JAYWIO010000005">
    <property type="protein sequence ID" value="KAK7260839.1"/>
    <property type="molecule type" value="Genomic_DNA"/>
</dbReference>
<dbReference type="AlphaFoldDB" id="A0AAN9EPH9"/>
<accession>A0AAN9EPH9</accession>
<proteinExistence type="predicted"/>
<dbReference type="Proteomes" id="UP001372338">
    <property type="component" value="Unassembled WGS sequence"/>
</dbReference>
<name>A0AAN9EPH9_CROPI</name>
<reference evidence="1 2" key="1">
    <citation type="submission" date="2024-01" db="EMBL/GenBank/DDBJ databases">
        <title>The genomes of 5 underutilized Papilionoideae crops provide insights into root nodulation and disease resistanc.</title>
        <authorList>
            <person name="Yuan L."/>
        </authorList>
    </citation>
    <scope>NUCLEOTIDE SEQUENCE [LARGE SCALE GENOMIC DNA]</scope>
    <source>
        <strain evidence="1">ZHUSHIDOU_FW_LH</strain>
        <tissue evidence="1">Leaf</tissue>
    </source>
</reference>
<evidence type="ECO:0000313" key="1">
    <source>
        <dbReference type="EMBL" id="KAK7260839.1"/>
    </source>
</evidence>
<keyword evidence="2" id="KW-1185">Reference proteome</keyword>
<gene>
    <name evidence="1" type="ORF">RIF29_27137</name>
</gene>